<sequence length="34" mass="3628">MIASTAFLAASRIAYPSKYNNIAHPLALARLGPK</sequence>
<name>A0A392S680_9FABA</name>
<dbReference type="AlphaFoldDB" id="A0A392S680"/>
<organism evidence="1 2">
    <name type="scientific">Trifolium medium</name>
    <dbReference type="NCBI Taxonomy" id="97028"/>
    <lineage>
        <taxon>Eukaryota</taxon>
        <taxon>Viridiplantae</taxon>
        <taxon>Streptophyta</taxon>
        <taxon>Embryophyta</taxon>
        <taxon>Tracheophyta</taxon>
        <taxon>Spermatophyta</taxon>
        <taxon>Magnoliopsida</taxon>
        <taxon>eudicotyledons</taxon>
        <taxon>Gunneridae</taxon>
        <taxon>Pentapetalae</taxon>
        <taxon>rosids</taxon>
        <taxon>fabids</taxon>
        <taxon>Fabales</taxon>
        <taxon>Fabaceae</taxon>
        <taxon>Papilionoideae</taxon>
        <taxon>50 kb inversion clade</taxon>
        <taxon>NPAAA clade</taxon>
        <taxon>Hologalegina</taxon>
        <taxon>IRL clade</taxon>
        <taxon>Trifolieae</taxon>
        <taxon>Trifolium</taxon>
    </lineage>
</organism>
<keyword evidence="2" id="KW-1185">Reference proteome</keyword>
<feature type="non-terminal residue" evidence="1">
    <location>
        <position position="34"/>
    </location>
</feature>
<protein>
    <submittedName>
        <fullName evidence="1">Uncharacterized protein</fullName>
    </submittedName>
</protein>
<comment type="caution">
    <text evidence="1">The sequence shown here is derived from an EMBL/GenBank/DDBJ whole genome shotgun (WGS) entry which is preliminary data.</text>
</comment>
<evidence type="ECO:0000313" key="2">
    <source>
        <dbReference type="Proteomes" id="UP000265520"/>
    </source>
</evidence>
<accession>A0A392S680</accession>
<reference evidence="1 2" key="1">
    <citation type="journal article" date="2018" name="Front. Plant Sci.">
        <title>Red Clover (Trifolium pratense) and Zigzag Clover (T. medium) - A Picture of Genomic Similarities and Differences.</title>
        <authorList>
            <person name="Dluhosova J."/>
            <person name="Istvanek J."/>
            <person name="Nedelnik J."/>
            <person name="Repkova J."/>
        </authorList>
    </citation>
    <scope>NUCLEOTIDE SEQUENCE [LARGE SCALE GENOMIC DNA]</scope>
    <source>
        <strain evidence="2">cv. 10/8</strain>
        <tissue evidence="1">Leaf</tissue>
    </source>
</reference>
<dbReference type="Proteomes" id="UP000265520">
    <property type="component" value="Unassembled WGS sequence"/>
</dbReference>
<evidence type="ECO:0000313" key="1">
    <source>
        <dbReference type="EMBL" id="MCI44453.1"/>
    </source>
</evidence>
<proteinExistence type="predicted"/>
<dbReference type="EMBL" id="LXQA010330814">
    <property type="protein sequence ID" value="MCI44453.1"/>
    <property type="molecule type" value="Genomic_DNA"/>
</dbReference>